<reference evidence="1" key="1">
    <citation type="submission" date="2024-03" db="EMBL/GenBank/DDBJ databases">
        <authorList>
            <consortium name="ELIXIR-Norway"/>
            <consortium name="Elixir Norway"/>
        </authorList>
    </citation>
    <scope>NUCLEOTIDE SEQUENCE</scope>
</reference>
<evidence type="ECO:0000313" key="2">
    <source>
        <dbReference type="Proteomes" id="UP001497522"/>
    </source>
</evidence>
<evidence type="ECO:0000313" key="1">
    <source>
        <dbReference type="EMBL" id="CAK9872594.1"/>
    </source>
</evidence>
<organism evidence="1 2">
    <name type="scientific">Sphagnum jensenii</name>
    <dbReference type="NCBI Taxonomy" id="128206"/>
    <lineage>
        <taxon>Eukaryota</taxon>
        <taxon>Viridiplantae</taxon>
        <taxon>Streptophyta</taxon>
        <taxon>Embryophyta</taxon>
        <taxon>Bryophyta</taxon>
        <taxon>Sphagnophytina</taxon>
        <taxon>Sphagnopsida</taxon>
        <taxon>Sphagnales</taxon>
        <taxon>Sphagnaceae</taxon>
        <taxon>Sphagnum</taxon>
    </lineage>
</organism>
<name>A0ABP1BBD1_9BRYO</name>
<sequence>MRLLAWKTDKKDAVLLAGWRNCRKGRRVRNRGVISRMAIREEEVALGKEELFPCTLDVFELFSFDRVLAAGISSN</sequence>
<gene>
    <name evidence="1" type="ORF">CSSPJE1EN2_LOCUS15164</name>
</gene>
<keyword evidence="2" id="KW-1185">Reference proteome</keyword>
<proteinExistence type="predicted"/>
<dbReference type="EMBL" id="OZ023704">
    <property type="protein sequence ID" value="CAK9872594.1"/>
    <property type="molecule type" value="Genomic_DNA"/>
</dbReference>
<accession>A0ABP1BBD1</accession>
<dbReference type="Proteomes" id="UP001497522">
    <property type="component" value="Chromosome 3"/>
</dbReference>
<protein>
    <submittedName>
        <fullName evidence="1">Uncharacterized protein</fullName>
    </submittedName>
</protein>